<sequence length="447" mass="49022">MLPDLLAAERKLARFDERLLADPERRHRWRHDHARRAALAAATLGGRIADPDAFLLMLADPSRCDPDAAWVHTAWTLATALQGPVYRLDPSIRGRESPRLDPRIGRERRRRLLTALGQTEEGTDTVPPVAPRPPDSQGLAKSAAALMAQTRALLANAENLLSPQDETGDPDGEDPRAPDVPLSAWTVDWCDELQQRWAEGLGGRAQPLTQPQREAVETTLQEVEAALLDAPGLLGVARAMRVLLTAPEAAHPRRRVAPTDDKSAVARALVERDRGEPGLWTLLAWLGSGTLVERACGLQAGIAPSVAPVLARDRTGFRLALERDGQGWERWLLSATGELIVMEMERSAALDRVHSGWEEQLGLAGRRGTSRLPAVLHWLHQQPAYTTAVMERTLGRAAQLSRRGVYLLAAELRDAGVVREAPTGDPRGGSWEVEKLWIASALTPQRR</sequence>
<evidence type="ECO:0000313" key="2">
    <source>
        <dbReference type="EMBL" id="RTR12777.1"/>
    </source>
</evidence>
<proteinExistence type="predicted"/>
<reference evidence="2 3" key="1">
    <citation type="submission" date="2018-12" db="EMBL/GenBank/DDBJ databases">
        <authorList>
            <person name="Yang Y."/>
        </authorList>
    </citation>
    <scope>NUCLEOTIDE SEQUENCE [LARGE SCALE GENOMIC DNA]</scope>
    <source>
        <strain evidence="2 3">L-25-5w-1</strain>
    </source>
</reference>
<dbReference type="EMBL" id="RXMA01000050">
    <property type="protein sequence ID" value="RTR12777.1"/>
    <property type="molecule type" value="Genomic_DNA"/>
</dbReference>
<evidence type="ECO:0000256" key="1">
    <source>
        <dbReference type="SAM" id="MobiDB-lite"/>
    </source>
</evidence>
<protein>
    <submittedName>
        <fullName evidence="2">Uncharacterized protein</fullName>
    </submittedName>
</protein>
<comment type="caution">
    <text evidence="2">The sequence shown here is derived from an EMBL/GenBank/DDBJ whole genome shotgun (WGS) entry which is preliminary data.</text>
</comment>
<keyword evidence="3" id="KW-1185">Reference proteome</keyword>
<organism evidence="2 3">
    <name type="scientific">Azospirillum griseum</name>
    <dbReference type="NCBI Taxonomy" id="2496639"/>
    <lineage>
        <taxon>Bacteria</taxon>
        <taxon>Pseudomonadati</taxon>
        <taxon>Pseudomonadota</taxon>
        <taxon>Alphaproteobacteria</taxon>
        <taxon>Rhodospirillales</taxon>
        <taxon>Azospirillaceae</taxon>
        <taxon>Azospirillum</taxon>
    </lineage>
</organism>
<dbReference type="AlphaFoldDB" id="A0A3S0K103"/>
<gene>
    <name evidence="2" type="ORF">EJ903_25200</name>
</gene>
<name>A0A3S0K103_9PROT</name>
<dbReference type="RefSeq" id="WP_126620635.1">
    <property type="nucleotide sequence ID" value="NZ_RXMA01000050.1"/>
</dbReference>
<dbReference type="Proteomes" id="UP000277007">
    <property type="component" value="Unassembled WGS sequence"/>
</dbReference>
<evidence type="ECO:0000313" key="3">
    <source>
        <dbReference type="Proteomes" id="UP000277007"/>
    </source>
</evidence>
<feature type="region of interest" description="Disordered" evidence="1">
    <location>
        <begin position="114"/>
        <end position="138"/>
    </location>
</feature>
<dbReference type="OrthoDB" id="7307778at2"/>
<accession>A0A3S0K103</accession>